<protein>
    <submittedName>
        <fullName evidence="1">Uncharacterized protein</fullName>
    </submittedName>
</protein>
<evidence type="ECO:0000313" key="2">
    <source>
        <dbReference type="Proteomes" id="UP000735302"/>
    </source>
</evidence>
<keyword evidence="2" id="KW-1185">Reference proteome</keyword>
<sequence length="88" mass="9401">MGVATTVPLNPSPSCPSPPAIEGVVHGPVPILSILPDNVYKANRDKKILVTLKDDATTRLPSNDPITRADTARDEALRYGLCRSPVLI</sequence>
<comment type="caution">
    <text evidence="1">The sequence shown here is derived from an EMBL/GenBank/DDBJ whole genome shotgun (WGS) entry which is preliminary data.</text>
</comment>
<reference evidence="1 2" key="1">
    <citation type="journal article" date="2021" name="Elife">
        <title>Chloroplast acquisition without the gene transfer in kleptoplastic sea slugs, Plakobranchus ocellatus.</title>
        <authorList>
            <person name="Maeda T."/>
            <person name="Takahashi S."/>
            <person name="Yoshida T."/>
            <person name="Shimamura S."/>
            <person name="Takaki Y."/>
            <person name="Nagai Y."/>
            <person name="Toyoda A."/>
            <person name="Suzuki Y."/>
            <person name="Arimoto A."/>
            <person name="Ishii H."/>
            <person name="Satoh N."/>
            <person name="Nishiyama T."/>
            <person name="Hasebe M."/>
            <person name="Maruyama T."/>
            <person name="Minagawa J."/>
            <person name="Obokata J."/>
            <person name="Shigenobu S."/>
        </authorList>
    </citation>
    <scope>NUCLEOTIDE SEQUENCE [LARGE SCALE GENOMIC DNA]</scope>
</reference>
<organism evidence="1 2">
    <name type="scientific">Plakobranchus ocellatus</name>
    <dbReference type="NCBI Taxonomy" id="259542"/>
    <lineage>
        <taxon>Eukaryota</taxon>
        <taxon>Metazoa</taxon>
        <taxon>Spiralia</taxon>
        <taxon>Lophotrochozoa</taxon>
        <taxon>Mollusca</taxon>
        <taxon>Gastropoda</taxon>
        <taxon>Heterobranchia</taxon>
        <taxon>Euthyneura</taxon>
        <taxon>Panpulmonata</taxon>
        <taxon>Sacoglossa</taxon>
        <taxon>Placobranchoidea</taxon>
        <taxon>Plakobranchidae</taxon>
        <taxon>Plakobranchus</taxon>
    </lineage>
</organism>
<proteinExistence type="predicted"/>
<dbReference type="AlphaFoldDB" id="A0AAV4BGZ4"/>
<dbReference type="EMBL" id="BLXT01004946">
    <property type="protein sequence ID" value="GFO18242.1"/>
    <property type="molecule type" value="Genomic_DNA"/>
</dbReference>
<gene>
    <name evidence="1" type="ORF">PoB_004474700</name>
</gene>
<evidence type="ECO:0000313" key="1">
    <source>
        <dbReference type="EMBL" id="GFO18242.1"/>
    </source>
</evidence>
<dbReference type="Proteomes" id="UP000735302">
    <property type="component" value="Unassembled WGS sequence"/>
</dbReference>
<accession>A0AAV4BGZ4</accession>
<name>A0AAV4BGZ4_9GAST</name>